<accession>A0AAI9ZP27</accession>
<dbReference type="EMBL" id="JAHMHQ010000015">
    <property type="protein sequence ID" value="KAK1634458.1"/>
    <property type="molecule type" value="Genomic_DNA"/>
</dbReference>
<gene>
    <name evidence="1" type="ORF">BDP81DRAFT_59405</name>
</gene>
<evidence type="ECO:0000313" key="1">
    <source>
        <dbReference type="EMBL" id="KAK1634458.1"/>
    </source>
</evidence>
<dbReference type="RefSeq" id="XP_060443065.1">
    <property type="nucleotide sequence ID" value="XM_060596027.1"/>
</dbReference>
<reference evidence="1" key="1">
    <citation type="submission" date="2021-06" db="EMBL/GenBank/DDBJ databases">
        <title>Comparative genomics, transcriptomics and evolutionary studies reveal genomic signatures of adaptation to plant cell wall in hemibiotrophic fungi.</title>
        <authorList>
            <consortium name="DOE Joint Genome Institute"/>
            <person name="Baroncelli R."/>
            <person name="Diaz J.F."/>
            <person name="Benocci T."/>
            <person name="Peng M."/>
            <person name="Battaglia E."/>
            <person name="Haridas S."/>
            <person name="Andreopoulos W."/>
            <person name="Labutti K."/>
            <person name="Pangilinan J."/>
            <person name="Floch G.L."/>
            <person name="Makela M.R."/>
            <person name="Henrissat B."/>
            <person name="Grigoriev I.V."/>
            <person name="Crouch J.A."/>
            <person name="De Vries R.P."/>
            <person name="Sukno S.A."/>
            <person name="Thon M.R."/>
        </authorList>
    </citation>
    <scope>NUCLEOTIDE SEQUENCE</scope>
    <source>
        <strain evidence="1">CBS 102054</strain>
    </source>
</reference>
<organism evidence="1 2">
    <name type="scientific">Colletotrichum phormii</name>
    <dbReference type="NCBI Taxonomy" id="359342"/>
    <lineage>
        <taxon>Eukaryota</taxon>
        <taxon>Fungi</taxon>
        <taxon>Dikarya</taxon>
        <taxon>Ascomycota</taxon>
        <taxon>Pezizomycotina</taxon>
        <taxon>Sordariomycetes</taxon>
        <taxon>Hypocreomycetidae</taxon>
        <taxon>Glomerellales</taxon>
        <taxon>Glomerellaceae</taxon>
        <taxon>Colletotrichum</taxon>
        <taxon>Colletotrichum acutatum species complex</taxon>
    </lineage>
</organism>
<sequence>MGAQPSICQTNQLQMTKQVAVQGPGMFIEEPSLTRYGQRRLNTTSYSPPVSRIMSGGASRYWEVAANQGISRLRKATHYLLLRPTDQCCKRESLLALRCRERTSLQLALPANKAHQICVSSPIDVACSQHTRSQPWPDPAHANFLYQKTPDARLQTSQSIVGPTCPLRKAPSLMASYATCLFSVTCIHGITYCTSSCILYF</sequence>
<protein>
    <submittedName>
        <fullName evidence="1">Uncharacterized protein</fullName>
    </submittedName>
</protein>
<proteinExistence type="predicted"/>
<name>A0AAI9ZP27_9PEZI</name>
<dbReference type="GeneID" id="85480889"/>
<keyword evidence="2" id="KW-1185">Reference proteome</keyword>
<dbReference type="AlphaFoldDB" id="A0AAI9ZP27"/>
<comment type="caution">
    <text evidence="1">The sequence shown here is derived from an EMBL/GenBank/DDBJ whole genome shotgun (WGS) entry which is preliminary data.</text>
</comment>
<evidence type="ECO:0000313" key="2">
    <source>
        <dbReference type="Proteomes" id="UP001243989"/>
    </source>
</evidence>
<dbReference type="Proteomes" id="UP001243989">
    <property type="component" value="Unassembled WGS sequence"/>
</dbReference>